<dbReference type="EMBL" id="JAAYEE010000060">
    <property type="protein sequence ID" value="NLW34514.1"/>
    <property type="molecule type" value="Genomic_DNA"/>
</dbReference>
<protein>
    <submittedName>
        <fullName evidence="1">Uncharacterized protein</fullName>
    </submittedName>
</protein>
<reference evidence="1" key="1">
    <citation type="journal article" date="2020" name="Biotechnol. Biofuels">
        <title>New insights from the biogas microbiome by comprehensive genome-resolved metagenomics of nearly 1600 species originating from multiple anaerobic digesters.</title>
        <authorList>
            <person name="Campanaro S."/>
            <person name="Treu L."/>
            <person name="Rodriguez-R L.M."/>
            <person name="Kovalovszki A."/>
            <person name="Ziels R.M."/>
            <person name="Maus I."/>
            <person name="Zhu X."/>
            <person name="Kougias P.G."/>
            <person name="Basile A."/>
            <person name="Luo G."/>
            <person name="Schluter A."/>
            <person name="Konstantinidis K.T."/>
            <person name="Angelidaki I."/>
        </authorList>
    </citation>
    <scope>NUCLEOTIDE SEQUENCE</scope>
    <source>
        <strain evidence="1">AS06rmzACSIP_7</strain>
    </source>
</reference>
<dbReference type="Proteomes" id="UP000777265">
    <property type="component" value="Unassembled WGS sequence"/>
</dbReference>
<sequence>MGQANIIIVEATYPTSRCGTLLKLTTGQADKKTKGGPYINTMRISANQVSAVIRTYLKNAMDRLDNDSSSGDLEEQRDEVTVSEDARRILYERIGKRLVQKLRDQMAADSLTAPQESVPRIPTP</sequence>
<accession>A0A971M2K5</accession>
<organism evidence="1 2">
    <name type="scientific">Syntrophorhabdus aromaticivorans</name>
    <dbReference type="NCBI Taxonomy" id="328301"/>
    <lineage>
        <taxon>Bacteria</taxon>
        <taxon>Pseudomonadati</taxon>
        <taxon>Thermodesulfobacteriota</taxon>
        <taxon>Syntrophorhabdia</taxon>
        <taxon>Syntrophorhabdales</taxon>
        <taxon>Syntrophorhabdaceae</taxon>
        <taxon>Syntrophorhabdus</taxon>
    </lineage>
</organism>
<proteinExistence type="predicted"/>
<evidence type="ECO:0000313" key="1">
    <source>
        <dbReference type="EMBL" id="NLW34514.1"/>
    </source>
</evidence>
<name>A0A971M2K5_9BACT</name>
<gene>
    <name evidence="1" type="ORF">GXY80_03385</name>
</gene>
<evidence type="ECO:0000313" key="2">
    <source>
        <dbReference type="Proteomes" id="UP000777265"/>
    </source>
</evidence>
<comment type="caution">
    <text evidence="1">The sequence shown here is derived from an EMBL/GenBank/DDBJ whole genome shotgun (WGS) entry which is preliminary data.</text>
</comment>
<reference evidence="1" key="2">
    <citation type="submission" date="2020-01" db="EMBL/GenBank/DDBJ databases">
        <authorList>
            <person name="Campanaro S."/>
        </authorList>
    </citation>
    <scope>NUCLEOTIDE SEQUENCE</scope>
    <source>
        <strain evidence="1">AS06rmzACSIP_7</strain>
    </source>
</reference>
<dbReference type="AlphaFoldDB" id="A0A971M2K5"/>